<dbReference type="Gene3D" id="3.20.20.80">
    <property type="entry name" value="Glycosidases"/>
    <property type="match status" value="1"/>
</dbReference>
<dbReference type="Proteomes" id="UP000029004">
    <property type="component" value="Unassembled WGS sequence"/>
</dbReference>
<dbReference type="eggNOG" id="COG1874">
    <property type="taxonomic scope" value="Bacteria"/>
</dbReference>
<comment type="catalytic activity">
    <reaction evidence="1 6">
        <text>Hydrolysis of terminal non-reducing beta-D-galactose residues in beta-D-galactosides.</text>
        <dbReference type="EC" id="3.2.1.23"/>
    </reaction>
</comment>
<feature type="active site" description="Nucleophile" evidence="7">
    <location>
        <position position="320"/>
    </location>
</feature>
<dbReference type="Pfam" id="PF08532">
    <property type="entry name" value="Glyco_hydro_42M"/>
    <property type="match status" value="1"/>
</dbReference>
<evidence type="ECO:0000256" key="5">
    <source>
        <dbReference type="ARBA" id="ARBA00023295"/>
    </source>
</evidence>
<organism evidence="11 12">
    <name type="scientific">Bifidobacterium stellenboschense</name>
    <dbReference type="NCBI Taxonomy" id="762211"/>
    <lineage>
        <taxon>Bacteria</taxon>
        <taxon>Bacillati</taxon>
        <taxon>Actinomycetota</taxon>
        <taxon>Actinomycetes</taxon>
        <taxon>Bifidobacteriales</taxon>
        <taxon>Bifidobacteriaceae</taxon>
        <taxon>Bifidobacterium</taxon>
    </lineage>
</organism>
<accession>A0A087D8S4</accession>
<dbReference type="SUPFAM" id="SSF51445">
    <property type="entry name" value="(Trans)glycosidases"/>
    <property type="match status" value="1"/>
</dbReference>
<feature type="domain" description="Glycoside hydrolase family 42 N-terminal" evidence="9">
    <location>
        <begin position="25"/>
        <end position="397"/>
    </location>
</feature>
<evidence type="ECO:0000256" key="6">
    <source>
        <dbReference type="PIRNR" id="PIRNR001084"/>
    </source>
</evidence>
<reference evidence="11 12" key="1">
    <citation type="submission" date="2014-03" db="EMBL/GenBank/DDBJ databases">
        <title>Genomics of Bifidobacteria.</title>
        <authorList>
            <person name="Ventura M."/>
            <person name="Milani C."/>
            <person name="Lugli G.A."/>
        </authorList>
    </citation>
    <scope>NUCLEOTIDE SEQUENCE [LARGE SCALE GENOMIC DNA]</scope>
    <source>
        <strain evidence="11 12">DSM 23968</strain>
    </source>
</reference>
<dbReference type="InterPro" id="IPR013529">
    <property type="entry name" value="Glyco_hydro_42_N"/>
</dbReference>
<dbReference type="AlphaFoldDB" id="A0A087D8S4"/>
<feature type="binding site" evidence="8">
    <location>
        <position position="160"/>
    </location>
    <ligand>
        <name>substrate</name>
    </ligand>
</feature>
<dbReference type="PIRSF" id="PIRSF001084">
    <property type="entry name" value="B-galactosidase"/>
    <property type="match status" value="1"/>
</dbReference>
<dbReference type="InterPro" id="IPR003476">
    <property type="entry name" value="Glyco_hydro_42"/>
</dbReference>
<sequence>MTTRRAFRWPALLTSDGRGIAFGGDYNPDQWPDETIDDDIRLMREAHVNTVALAIFSWDRIEPREGEFTFDWLDSVIDRLGRAGIAVDLASATATAPLWLYEKHPEVLPVDRYGHVVNAGSRQSWRPTSPVFQRYALRLCRMLAAHYKDNTYVTAWHMGNEYGWNNRYDYSDDALHAFRAWCEAKYGTVEALNEAWGTAFWSQHVNSFDEVLLPRHMGGDGMVNPPQQLDYERFGNDMLLDFYKAERDAIEAICPGKPFTTNFMVSTDQCCMDYARWADEVDFVSNDHYFHEGESHLDELACSDALMDSLALGKPWYVMEHGTSAVQWKPLNTRKRHGELLRDSLAHVAMGADAINFFQWRQSSSGAEAFHSAMVPHAGEDSKIFRGVVELGKALAALSDAGLQGTELKRSGTAILFSAESEWATRSETLPSMKLDHWHDVRDWYRAFLDAGSRADIVPLAYDWSGYRTIILPSVLVLSDADVRRIADFAEAGGTVVVDYATGIIDERFHAGLGGYPGAGNGLLRDVLGVRGEEFNILGPEAEGEPDTITLSNGLTTRLWQTDVTSVASDATIIATYAGEAAADWELDGTPAVTSHPYGEGRGVYVGCDLDRHDIAALIPALGVSEPGSCGGADSRIIHTIRESADGAIRFDCYLNRTRGDVTLEGVDGEPVVAHRTEAGTADRADVADATIGAGGTASYTLRRNAILITKTVRRQ</sequence>
<feature type="binding site" evidence="8">
    <location>
        <position position="122"/>
    </location>
    <ligand>
        <name>substrate</name>
    </ligand>
</feature>
<dbReference type="InterPro" id="IPR017853">
    <property type="entry name" value="GH"/>
</dbReference>
<keyword evidence="5 6" id="KW-0326">Glycosidase</keyword>
<dbReference type="PANTHER" id="PTHR36447">
    <property type="entry name" value="BETA-GALACTOSIDASE GANA"/>
    <property type="match status" value="1"/>
</dbReference>
<proteinExistence type="inferred from homology"/>
<dbReference type="SUPFAM" id="SSF52317">
    <property type="entry name" value="Class I glutamine amidotransferase-like"/>
    <property type="match status" value="1"/>
</dbReference>
<dbReference type="CDD" id="cd03143">
    <property type="entry name" value="A4_beta-galactosidase_middle_domain"/>
    <property type="match status" value="1"/>
</dbReference>
<feature type="domain" description="Beta-galactosidase trimerisation" evidence="10">
    <location>
        <begin position="412"/>
        <end position="621"/>
    </location>
</feature>
<dbReference type="OrthoDB" id="9800974at2"/>
<keyword evidence="12" id="KW-1185">Reference proteome</keyword>
<dbReference type="GO" id="GO:0009341">
    <property type="term" value="C:beta-galactosidase complex"/>
    <property type="evidence" value="ECO:0007669"/>
    <property type="project" value="InterPro"/>
</dbReference>
<dbReference type="GO" id="GO:0005975">
    <property type="term" value="P:carbohydrate metabolic process"/>
    <property type="evidence" value="ECO:0007669"/>
    <property type="project" value="InterPro"/>
</dbReference>
<protein>
    <recommendedName>
        <fullName evidence="3 6">Beta-galactosidase</fullName>
        <shortName evidence="6">Beta-gal</shortName>
        <ecNumber evidence="3 6">3.2.1.23</ecNumber>
    </recommendedName>
</protein>
<dbReference type="EC" id="3.2.1.23" evidence="3 6"/>
<dbReference type="InterPro" id="IPR029062">
    <property type="entry name" value="Class_I_gatase-like"/>
</dbReference>
<evidence type="ECO:0000256" key="8">
    <source>
        <dbReference type="PIRSR" id="PIRSR001084-2"/>
    </source>
</evidence>
<dbReference type="InterPro" id="IPR013738">
    <property type="entry name" value="Beta_galactosidase_Trimer"/>
</dbReference>
<comment type="caution">
    <text evidence="11">The sequence shown here is derived from an EMBL/GenBank/DDBJ whole genome shotgun (WGS) entry which is preliminary data.</text>
</comment>
<dbReference type="EMBL" id="JGZP01000033">
    <property type="protein sequence ID" value="KFI91924.1"/>
    <property type="molecule type" value="Genomic_DNA"/>
</dbReference>
<evidence type="ECO:0000259" key="9">
    <source>
        <dbReference type="Pfam" id="PF02449"/>
    </source>
</evidence>
<comment type="similarity">
    <text evidence="2 6">Belongs to the glycosyl hydrolase 42 family.</text>
</comment>
<dbReference type="STRING" id="762211.BSTEL_2222"/>
<evidence type="ECO:0000256" key="7">
    <source>
        <dbReference type="PIRSR" id="PIRSR001084-1"/>
    </source>
</evidence>
<dbReference type="GO" id="GO:0004565">
    <property type="term" value="F:beta-galactosidase activity"/>
    <property type="evidence" value="ECO:0007669"/>
    <property type="project" value="UniProtKB-EC"/>
</dbReference>
<gene>
    <name evidence="11" type="ORF">BSTEL_2222</name>
</gene>
<evidence type="ECO:0000256" key="4">
    <source>
        <dbReference type="ARBA" id="ARBA00022801"/>
    </source>
</evidence>
<keyword evidence="4 6" id="KW-0378">Hydrolase</keyword>
<evidence type="ECO:0000259" key="10">
    <source>
        <dbReference type="Pfam" id="PF08532"/>
    </source>
</evidence>
<feature type="active site" description="Proton donor" evidence="7">
    <location>
        <position position="161"/>
    </location>
</feature>
<dbReference type="Pfam" id="PF02449">
    <property type="entry name" value="Glyco_hydro_42"/>
    <property type="match status" value="1"/>
</dbReference>
<evidence type="ECO:0000313" key="11">
    <source>
        <dbReference type="EMBL" id="KFI91924.1"/>
    </source>
</evidence>
<evidence type="ECO:0000256" key="1">
    <source>
        <dbReference type="ARBA" id="ARBA00001412"/>
    </source>
</evidence>
<dbReference type="Gene3D" id="3.40.50.880">
    <property type="match status" value="1"/>
</dbReference>
<dbReference type="PANTHER" id="PTHR36447:SF1">
    <property type="entry name" value="BETA-GALACTOSIDASE GANA"/>
    <property type="match status" value="1"/>
</dbReference>
<name>A0A087D8S4_9BIFI</name>
<evidence type="ECO:0000313" key="12">
    <source>
        <dbReference type="Proteomes" id="UP000029004"/>
    </source>
</evidence>
<feature type="binding site" evidence="8">
    <location>
        <position position="328"/>
    </location>
    <ligand>
        <name>substrate</name>
    </ligand>
</feature>
<evidence type="ECO:0000256" key="3">
    <source>
        <dbReference type="ARBA" id="ARBA00012756"/>
    </source>
</evidence>
<dbReference type="RefSeq" id="WP_034530406.1">
    <property type="nucleotide sequence ID" value="NZ_JGZP01000033.1"/>
</dbReference>
<evidence type="ECO:0000256" key="2">
    <source>
        <dbReference type="ARBA" id="ARBA00005940"/>
    </source>
</evidence>